<feature type="transmembrane region" description="Helical" evidence="6">
    <location>
        <begin position="36"/>
        <end position="55"/>
    </location>
</feature>
<protein>
    <submittedName>
        <fullName evidence="8">GtrA family protein</fullName>
    </submittedName>
</protein>
<keyword evidence="4 6" id="KW-1133">Transmembrane helix</keyword>
<comment type="similarity">
    <text evidence="2">Belongs to the GtrA family.</text>
</comment>
<sequence>MAKFGLVGGLGWIIDNGIYAVLWHGPMNDSTVKARIVSTGAAVLFSWFANRYWTFRHRRSAQVWKEFSLFLAMNGIGLAIALICQLISRYVLGYQSFTADFVSGGVIGMILGTIFRFLAYRFFVFNEELNEDPAFAHDHEAFEPESPTTPKIHSL</sequence>
<dbReference type="PANTHER" id="PTHR38459">
    <property type="entry name" value="PROPHAGE BACTOPRENOL-LINKED GLUCOSE TRANSLOCASE HOMOLOG"/>
    <property type="match status" value="1"/>
</dbReference>
<evidence type="ECO:0000256" key="3">
    <source>
        <dbReference type="ARBA" id="ARBA00022692"/>
    </source>
</evidence>
<dbReference type="AlphaFoldDB" id="A0A931CRB6"/>
<evidence type="ECO:0000256" key="5">
    <source>
        <dbReference type="ARBA" id="ARBA00023136"/>
    </source>
</evidence>
<organism evidence="8 9">
    <name type="scientific">Arthrobacter terrae</name>
    <dbReference type="NCBI Taxonomy" id="2935737"/>
    <lineage>
        <taxon>Bacteria</taxon>
        <taxon>Bacillati</taxon>
        <taxon>Actinomycetota</taxon>
        <taxon>Actinomycetes</taxon>
        <taxon>Micrococcales</taxon>
        <taxon>Micrococcaceae</taxon>
        <taxon>Arthrobacter</taxon>
    </lineage>
</organism>
<evidence type="ECO:0000256" key="2">
    <source>
        <dbReference type="ARBA" id="ARBA00009399"/>
    </source>
</evidence>
<comment type="caution">
    <text evidence="8">The sequence shown here is derived from an EMBL/GenBank/DDBJ whole genome shotgun (WGS) entry which is preliminary data.</text>
</comment>
<dbReference type="EMBL" id="JADNYM010000025">
    <property type="protein sequence ID" value="MBG0741135.1"/>
    <property type="molecule type" value="Genomic_DNA"/>
</dbReference>
<evidence type="ECO:0000256" key="6">
    <source>
        <dbReference type="SAM" id="Phobius"/>
    </source>
</evidence>
<comment type="subcellular location">
    <subcellularLocation>
        <location evidence="1">Membrane</location>
        <topology evidence="1">Multi-pass membrane protein</topology>
    </subcellularLocation>
</comment>
<dbReference type="InterPro" id="IPR007267">
    <property type="entry name" value="GtrA_DPMS_TM"/>
</dbReference>
<feature type="domain" description="GtrA/DPMS transmembrane" evidence="7">
    <location>
        <begin position="3"/>
        <end position="125"/>
    </location>
</feature>
<evidence type="ECO:0000256" key="4">
    <source>
        <dbReference type="ARBA" id="ARBA00022989"/>
    </source>
</evidence>
<dbReference type="GO" id="GO:0005886">
    <property type="term" value="C:plasma membrane"/>
    <property type="evidence" value="ECO:0007669"/>
    <property type="project" value="TreeGrafter"/>
</dbReference>
<keyword evidence="5 6" id="KW-0472">Membrane</keyword>
<dbReference type="GO" id="GO:0000271">
    <property type="term" value="P:polysaccharide biosynthetic process"/>
    <property type="evidence" value="ECO:0007669"/>
    <property type="project" value="InterPro"/>
</dbReference>
<feature type="transmembrane region" description="Helical" evidence="6">
    <location>
        <begin position="67"/>
        <end position="91"/>
    </location>
</feature>
<evidence type="ECO:0000259" key="7">
    <source>
        <dbReference type="Pfam" id="PF04138"/>
    </source>
</evidence>
<evidence type="ECO:0000313" key="9">
    <source>
        <dbReference type="Proteomes" id="UP000655366"/>
    </source>
</evidence>
<feature type="transmembrane region" description="Helical" evidence="6">
    <location>
        <begin position="97"/>
        <end position="119"/>
    </location>
</feature>
<keyword evidence="9" id="KW-1185">Reference proteome</keyword>
<dbReference type="PANTHER" id="PTHR38459:SF1">
    <property type="entry name" value="PROPHAGE BACTOPRENOL-LINKED GLUCOSE TRANSLOCASE HOMOLOG"/>
    <property type="match status" value="1"/>
</dbReference>
<dbReference type="RefSeq" id="WP_196398068.1">
    <property type="nucleotide sequence ID" value="NZ_JADNYM010000025.1"/>
</dbReference>
<evidence type="ECO:0000256" key="1">
    <source>
        <dbReference type="ARBA" id="ARBA00004141"/>
    </source>
</evidence>
<keyword evidence="3 6" id="KW-0812">Transmembrane</keyword>
<evidence type="ECO:0000313" key="8">
    <source>
        <dbReference type="EMBL" id="MBG0741135.1"/>
    </source>
</evidence>
<reference evidence="8 9" key="1">
    <citation type="submission" date="2020-11" db="EMBL/GenBank/DDBJ databases">
        <title>Arthrobacter antarcticus sp. nov., isolated from Antarctic Soil.</title>
        <authorList>
            <person name="Li J."/>
        </authorList>
    </citation>
    <scope>NUCLEOTIDE SEQUENCE [LARGE SCALE GENOMIC DNA]</scope>
    <source>
        <strain evidence="8 9">Z1-20</strain>
    </source>
</reference>
<gene>
    <name evidence="8" type="ORF">IV500_17325</name>
</gene>
<name>A0A931CRB6_9MICC</name>
<accession>A0A931CRB6</accession>
<dbReference type="InterPro" id="IPR051401">
    <property type="entry name" value="GtrA_CellWall_Glycosyl"/>
</dbReference>
<dbReference type="Pfam" id="PF04138">
    <property type="entry name" value="GtrA_DPMS_TM"/>
    <property type="match status" value="1"/>
</dbReference>
<proteinExistence type="inferred from homology"/>
<dbReference type="Proteomes" id="UP000655366">
    <property type="component" value="Unassembled WGS sequence"/>
</dbReference>